<sequence>MTGEAYDDDVKLEASLKTYDELLAENQTLRTKVKHAIRLSLALLLIAIFSVGAVIAIIINFISLDSRNCDRN</sequence>
<dbReference type="Proteomes" id="UP000735302">
    <property type="component" value="Unassembled WGS sequence"/>
</dbReference>
<keyword evidence="3" id="KW-1185">Reference proteome</keyword>
<keyword evidence="1" id="KW-1133">Transmembrane helix</keyword>
<protein>
    <submittedName>
        <fullName evidence="2">Uncharacterized protein</fullName>
    </submittedName>
</protein>
<evidence type="ECO:0000313" key="3">
    <source>
        <dbReference type="Proteomes" id="UP000735302"/>
    </source>
</evidence>
<dbReference type="EMBL" id="BLXT01004146">
    <property type="protein sequence ID" value="GFO10068.1"/>
    <property type="molecule type" value="Genomic_DNA"/>
</dbReference>
<feature type="transmembrane region" description="Helical" evidence="1">
    <location>
        <begin position="39"/>
        <end position="62"/>
    </location>
</feature>
<dbReference type="AlphaFoldDB" id="A0AAV4ATC8"/>
<accession>A0AAV4ATC8</accession>
<organism evidence="2 3">
    <name type="scientific">Plakobranchus ocellatus</name>
    <dbReference type="NCBI Taxonomy" id="259542"/>
    <lineage>
        <taxon>Eukaryota</taxon>
        <taxon>Metazoa</taxon>
        <taxon>Spiralia</taxon>
        <taxon>Lophotrochozoa</taxon>
        <taxon>Mollusca</taxon>
        <taxon>Gastropoda</taxon>
        <taxon>Heterobranchia</taxon>
        <taxon>Euthyneura</taxon>
        <taxon>Panpulmonata</taxon>
        <taxon>Sacoglossa</taxon>
        <taxon>Placobranchoidea</taxon>
        <taxon>Plakobranchidae</taxon>
        <taxon>Plakobranchus</taxon>
    </lineage>
</organism>
<name>A0AAV4ATC8_9GAST</name>
<reference evidence="2 3" key="1">
    <citation type="journal article" date="2021" name="Elife">
        <title>Chloroplast acquisition without the gene transfer in kleptoplastic sea slugs, Plakobranchus ocellatus.</title>
        <authorList>
            <person name="Maeda T."/>
            <person name="Takahashi S."/>
            <person name="Yoshida T."/>
            <person name="Shimamura S."/>
            <person name="Takaki Y."/>
            <person name="Nagai Y."/>
            <person name="Toyoda A."/>
            <person name="Suzuki Y."/>
            <person name="Arimoto A."/>
            <person name="Ishii H."/>
            <person name="Satoh N."/>
            <person name="Nishiyama T."/>
            <person name="Hasebe M."/>
            <person name="Maruyama T."/>
            <person name="Minagawa J."/>
            <person name="Obokata J."/>
            <person name="Shigenobu S."/>
        </authorList>
    </citation>
    <scope>NUCLEOTIDE SEQUENCE [LARGE SCALE GENOMIC DNA]</scope>
</reference>
<evidence type="ECO:0000313" key="2">
    <source>
        <dbReference type="EMBL" id="GFO10068.1"/>
    </source>
</evidence>
<keyword evidence="1" id="KW-0812">Transmembrane</keyword>
<keyword evidence="1" id="KW-0472">Membrane</keyword>
<proteinExistence type="predicted"/>
<gene>
    <name evidence="2" type="ORF">PoB_003657300</name>
</gene>
<evidence type="ECO:0000256" key="1">
    <source>
        <dbReference type="SAM" id="Phobius"/>
    </source>
</evidence>
<comment type="caution">
    <text evidence="2">The sequence shown here is derived from an EMBL/GenBank/DDBJ whole genome shotgun (WGS) entry which is preliminary data.</text>
</comment>